<gene>
    <name evidence="2" type="ORF">STAS_22613</name>
</gene>
<organism evidence="2 3">
    <name type="scientific">Striga asiatica</name>
    <name type="common">Asiatic witchweed</name>
    <name type="synonym">Buchnera asiatica</name>
    <dbReference type="NCBI Taxonomy" id="4170"/>
    <lineage>
        <taxon>Eukaryota</taxon>
        <taxon>Viridiplantae</taxon>
        <taxon>Streptophyta</taxon>
        <taxon>Embryophyta</taxon>
        <taxon>Tracheophyta</taxon>
        <taxon>Spermatophyta</taxon>
        <taxon>Magnoliopsida</taxon>
        <taxon>eudicotyledons</taxon>
        <taxon>Gunneridae</taxon>
        <taxon>Pentapetalae</taxon>
        <taxon>asterids</taxon>
        <taxon>lamiids</taxon>
        <taxon>Lamiales</taxon>
        <taxon>Orobanchaceae</taxon>
        <taxon>Buchnereae</taxon>
        <taxon>Striga</taxon>
    </lineage>
</organism>
<dbReference type="Proteomes" id="UP000325081">
    <property type="component" value="Unassembled WGS sequence"/>
</dbReference>
<name>A0A5A7QJV1_STRAF</name>
<feature type="signal peptide" evidence="1">
    <location>
        <begin position="1"/>
        <end position="29"/>
    </location>
</feature>
<protein>
    <submittedName>
        <fullName evidence="2">T-cell-interacting</fullName>
    </submittedName>
</protein>
<keyword evidence="3" id="KW-1185">Reference proteome</keyword>
<evidence type="ECO:0000256" key="1">
    <source>
        <dbReference type="SAM" id="SignalP"/>
    </source>
</evidence>
<sequence>KLPSFESLTEKKLFLLLLLHFASLRKVCGDLSARKRSEGKERSVISGNGLSFVFKGLGKITLTGPRPYKSTETQSKNGLNVRSSSFLALAFFRDRLDCYKPVRELCLLFSHLSKHFTFTGIPKVRLSWCTGRRTSAGASLVGKLFSGKSNLD</sequence>
<feature type="chain" id="PRO_5022696878" evidence="1">
    <location>
        <begin position="30"/>
        <end position="152"/>
    </location>
</feature>
<keyword evidence="1" id="KW-0732">Signal</keyword>
<comment type="caution">
    <text evidence="2">The sequence shown here is derived from an EMBL/GenBank/DDBJ whole genome shotgun (WGS) entry which is preliminary data.</text>
</comment>
<feature type="non-terminal residue" evidence="2">
    <location>
        <position position="1"/>
    </location>
</feature>
<reference evidence="3" key="1">
    <citation type="journal article" date="2019" name="Curr. Biol.">
        <title>Genome Sequence of Striga asiatica Provides Insight into the Evolution of Plant Parasitism.</title>
        <authorList>
            <person name="Yoshida S."/>
            <person name="Kim S."/>
            <person name="Wafula E.K."/>
            <person name="Tanskanen J."/>
            <person name="Kim Y.M."/>
            <person name="Honaas L."/>
            <person name="Yang Z."/>
            <person name="Spallek T."/>
            <person name="Conn C.E."/>
            <person name="Ichihashi Y."/>
            <person name="Cheong K."/>
            <person name="Cui S."/>
            <person name="Der J.P."/>
            <person name="Gundlach H."/>
            <person name="Jiao Y."/>
            <person name="Hori C."/>
            <person name="Ishida J.K."/>
            <person name="Kasahara H."/>
            <person name="Kiba T."/>
            <person name="Kim M.S."/>
            <person name="Koo N."/>
            <person name="Laohavisit A."/>
            <person name="Lee Y.H."/>
            <person name="Lumba S."/>
            <person name="McCourt P."/>
            <person name="Mortimer J.C."/>
            <person name="Mutuku J.M."/>
            <person name="Nomura T."/>
            <person name="Sasaki-Sekimoto Y."/>
            <person name="Seto Y."/>
            <person name="Wang Y."/>
            <person name="Wakatake T."/>
            <person name="Sakakibara H."/>
            <person name="Demura T."/>
            <person name="Yamaguchi S."/>
            <person name="Yoneyama K."/>
            <person name="Manabe R.I."/>
            <person name="Nelson D.C."/>
            <person name="Schulman A.H."/>
            <person name="Timko M.P."/>
            <person name="dePamphilis C.W."/>
            <person name="Choi D."/>
            <person name="Shirasu K."/>
        </authorList>
    </citation>
    <scope>NUCLEOTIDE SEQUENCE [LARGE SCALE GENOMIC DNA]</scope>
    <source>
        <strain evidence="3">cv. UVA1</strain>
    </source>
</reference>
<dbReference type="EMBL" id="BKCP01007183">
    <property type="protein sequence ID" value="GER45645.1"/>
    <property type="molecule type" value="Genomic_DNA"/>
</dbReference>
<evidence type="ECO:0000313" key="2">
    <source>
        <dbReference type="EMBL" id="GER45645.1"/>
    </source>
</evidence>
<feature type="non-terminal residue" evidence="2">
    <location>
        <position position="152"/>
    </location>
</feature>
<evidence type="ECO:0000313" key="3">
    <source>
        <dbReference type="Proteomes" id="UP000325081"/>
    </source>
</evidence>
<dbReference type="AlphaFoldDB" id="A0A5A7QJV1"/>
<proteinExistence type="predicted"/>
<accession>A0A5A7QJV1</accession>